<sequence length="258" mass="28344">MFMTVLVALMAGTASPPPPPPPGPEAAQVDHDGYRGQDLWQAWSAWVRASALSERDATYAAGLDRSGWRRVEDGPRTTRSTGYWNEGFEASFVQLCEISTDRCEWVFRSARLSAQPDAFHDLAVRTFDGPAIAEDLRERGISAQDLPRRDAVAFPGLVALEPGLEGMRQVQVVWEHDCPTVGDWRNRLAAEPALPLGPVAGAQPLRQIPPYPIHVRQIVELPVDAFSGADVTIRIEGVRNRAVADLWQAVTRGIADCQ</sequence>
<evidence type="ECO:0000313" key="2">
    <source>
        <dbReference type="Proteomes" id="UP000001964"/>
    </source>
</evidence>
<reference evidence="1 2" key="1">
    <citation type="submission" date="2006-08" db="EMBL/GenBank/DDBJ databases">
        <title>Complete sequence of Maricaulis maris MCS10.</title>
        <authorList>
            <consortium name="US DOE Joint Genome Institute"/>
            <person name="Copeland A."/>
            <person name="Lucas S."/>
            <person name="Lapidus A."/>
            <person name="Barry K."/>
            <person name="Detter J.C."/>
            <person name="Glavina del Rio T."/>
            <person name="Hammon N."/>
            <person name="Israni S."/>
            <person name="Dalin E."/>
            <person name="Tice H."/>
            <person name="Pitluck S."/>
            <person name="Saunders E."/>
            <person name="Brettin T."/>
            <person name="Bruce D."/>
            <person name="Han C."/>
            <person name="Tapia R."/>
            <person name="Gilna P."/>
            <person name="Schmutz J."/>
            <person name="Larimer F."/>
            <person name="Land M."/>
            <person name="Hauser L."/>
            <person name="Kyrpides N."/>
            <person name="Mikhailova N."/>
            <person name="Viollier P."/>
            <person name="Stephens C."/>
            <person name="Richardson P."/>
        </authorList>
    </citation>
    <scope>NUCLEOTIDE SEQUENCE [LARGE SCALE GENOMIC DNA]</scope>
    <source>
        <strain evidence="1 2">MCS10</strain>
    </source>
</reference>
<dbReference type="RefSeq" id="WP_011644726.1">
    <property type="nucleotide sequence ID" value="NC_008347.1"/>
</dbReference>
<name>Q0AKW1_MARMM</name>
<gene>
    <name evidence="1" type="ordered locus">Mmar10_2801</name>
</gene>
<dbReference type="OrthoDB" id="67297at2"/>
<protein>
    <submittedName>
        <fullName evidence="1">Uncharacterized protein</fullName>
    </submittedName>
</protein>
<dbReference type="HOGENOM" id="CLU_1076909_0_0_5"/>
<organism evidence="1 2">
    <name type="scientific">Maricaulis maris (strain MCS10)</name>
    <name type="common">Caulobacter maris</name>
    <dbReference type="NCBI Taxonomy" id="394221"/>
    <lineage>
        <taxon>Bacteria</taxon>
        <taxon>Pseudomonadati</taxon>
        <taxon>Pseudomonadota</taxon>
        <taxon>Alphaproteobacteria</taxon>
        <taxon>Maricaulales</taxon>
        <taxon>Maricaulaceae</taxon>
        <taxon>Maricaulis</taxon>
    </lineage>
</organism>
<accession>Q0AKW1</accession>
<dbReference type="eggNOG" id="ENOG5030MC5">
    <property type="taxonomic scope" value="Bacteria"/>
</dbReference>
<dbReference type="Proteomes" id="UP000001964">
    <property type="component" value="Chromosome"/>
</dbReference>
<dbReference type="AlphaFoldDB" id="Q0AKW1"/>
<evidence type="ECO:0000313" key="1">
    <source>
        <dbReference type="EMBL" id="ABI67082.1"/>
    </source>
</evidence>
<dbReference type="EMBL" id="CP000449">
    <property type="protein sequence ID" value="ABI67082.1"/>
    <property type="molecule type" value="Genomic_DNA"/>
</dbReference>
<dbReference type="STRING" id="394221.Mmar10_2801"/>
<proteinExistence type="predicted"/>
<dbReference type="KEGG" id="mmr:Mmar10_2801"/>
<keyword evidence="2" id="KW-1185">Reference proteome</keyword>